<accession>A0ABC8V4E0</accession>
<protein>
    <submittedName>
        <fullName evidence="2">Uncharacterized protein</fullName>
    </submittedName>
</protein>
<keyword evidence="3" id="KW-1185">Reference proteome</keyword>
<organism evidence="2 3">
    <name type="scientific">Ilex paraguariensis</name>
    <name type="common">yerba mate</name>
    <dbReference type="NCBI Taxonomy" id="185542"/>
    <lineage>
        <taxon>Eukaryota</taxon>
        <taxon>Viridiplantae</taxon>
        <taxon>Streptophyta</taxon>
        <taxon>Embryophyta</taxon>
        <taxon>Tracheophyta</taxon>
        <taxon>Spermatophyta</taxon>
        <taxon>Magnoliopsida</taxon>
        <taxon>eudicotyledons</taxon>
        <taxon>Gunneridae</taxon>
        <taxon>Pentapetalae</taxon>
        <taxon>asterids</taxon>
        <taxon>campanulids</taxon>
        <taxon>Aquifoliales</taxon>
        <taxon>Aquifoliaceae</taxon>
        <taxon>Ilex</taxon>
    </lineage>
</organism>
<evidence type="ECO:0000256" key="1">
    <source>
        <dbReference type="SAM" id="MobiDB-lite"/>
    </source>
</evidence>
<feature type="region of interest" description="Disordered" evidence="1">
    <location>
        <begin position="93"/>
        <end position="116"/>
    </location>
</feature>
<comment type="caution">
    <text evidence="2">The sequence shown here is derived from an EMBL/GenBank/DDBJ whole genome shotgun (WGS) entry which is preliminary data.</text>
</comment>
<dbReference type="Proteomes" id="UP001642360">
    <property type="component" value="Unassembled WGS sequence"/>
</dbReference>
<evidence type="ECO:0000313" key="3">
    <source>
        <dbReference type="Proteomes" id="UP001642360"/>
    </source>
</evidence>
<dbReference type="EMBL" id="CAUOFW020010346">
    <property type="protein sequence ID" value="CAK9188183.1"/>
    <property type="molecule type" value="Genomic_DNA"/>
</dbReference>
<proteinExistence type="predicted"/>
<evidence type="ECO:0000313" key="2">
    <source>
        <dbReference type="EMBL" id="CAK9188183.1"/>
    </source>
</evidence>
<sequence>MPRPPVVALPDSGGGVPPPELYGLPNFECEYTEPEKAMLVVVELMMPRAARVVSNRPCANNGILTIDKWAPAHTFAVSKMDIKKWAGQAYHMEPNSPTDKYKGCGLSPDRSTGLYH</sequence>
<dbReference type="AlphaFoldDB" id="A0ABC8V4E0"/>
<name>A0ABC8V4E0_9AQUA</name>
<reference evidence="2 3" key="1">
    <citation type="submission" date="2024-02" db="EMBL/GenBank/DDBJ databases">
        <authorList>
            <person name="Vignale AGUSTIN F."/>
            <person name="Sosa J E."/>
            <person name="Modenutti C."/>
        </authorList>
    </citation>
    <scope>NUCLEOTIDE SEQUENCE [LARGE SCALE GENOMIC DNA]</scope>
</reference>
<gene>
    <name evidence="2" type="ORF">ILEXP_LOCUS58833</name>
</gene>